<dbReference type="InterPro" id="IPR051652">
    <property type="entry name" value="MDM2_MDM4_MUL1"/>
</dbReference>
<dbReference type="InterPro" id="IPR013083">
    <property type="entry name" value="Znf_RING/FYVE/PHD"/>
</dbReference>
<evidence type="ECO:0000256" key="2">
    <source>
        <dbReference type="ARBA" id="ARBA00022771"/>
    </source>
</evidence>
<evidence type="ECO:0000256" key="5">
    <source>
        <dbReference type="SAM" id="Coils"/>
    </source>
</evidence>
<dbReference type="EMBL" id="JABFUD020000024">
    <property type="protein sequence ID" value="KAI5060695.1"/>
    <property type="molecule type" value="Genomic_DNA"/>
</dbReference>
<feature type="domain" description="RING-type" evidence="6">
    <location>
        <begin position="192"/>
        <end position="231"/>
    </location>
</feature>
<comment type="caution">
    <text evidence="7">The sequence shown here is derived from an EMBL/GenBank/DDBJ whole genome shotgun (WGS) entry which is preliminary data.</text>
</comment>
<dbReference type="Pfam" id="PF13920">
    <property type="entry name" value="zf-C3HC4_3"/>
    <property type="match status" value="1"/>
</dbReference>
<dbReference type="SUPFAM" id="SSF57850">
    <property type="entry name" value="RING/U-box"/>
    <property type="match status" value="1"/>
</dbReference>
<evidence type="ECO:0000256" key="1">
    <source>
        <dbReference type="ARBA" id="ARBA00022723"/>
    </source>
</evidence>
<dbReference type="Gene3D" id="3.30.40.10">
    <property type="entry name" value="Zinc/RING finger domain, C3HC4 (zinc finger)"/>
    <property type="match status" value="1"/>
</dbReference>
<dbReference type="AlphaFoldDB" id="A0A9D4U3J1"/>
<dbReference type="GO" id="GO:0016567">
    <property type="term" value="P:protein ubiquitination"/>
    <property type="evidence" value="ECO:0007669"/>
    <property type="project" value="TreeGrafter"/>
</dbReference>
<keyword evidence="8" id="KW-1185">Reference proteome</keyword>
<dbReference type="OrthoDB" id="3045089at2759"/>
<keyword evidence="2 4" id="KW-0863">Zinc-finger</keyword>
<dbReference type="InterPro" id="IPR001841">
    <property type="entry name" value="Znf_RING"/>
</dbReference>
<organism evidence="7 8">
    <name type="scientific">Adiantum capillus-veneris</name>
    <name type="common">Maidenhair fern</name>
    <dbReference type="NCBI Taxonomy" id="13818"/>
    <lineage>
        <taxon>Eukaryota</taxon>
        <taxon>Viridiplantae</taxon>
        <taxon>Streptophyta</taxon>
        <taxon>Embryophyta</taxon>
        <taxon>Tracheophyta</taxon>
        <taxon>Polypodiopsida</taxon>
        <taxon>Polypodiidae</taxon>
        <taxon>Polypodiales</taxon>
        <taxon>Pteridineae</taxon>
        <taxon>Pteridaceae</taxon>
        <taxon>Vittarioideae</taxon>
        <taxon>Adiantum</taxon>
    </lineage>
</organism>
<gene>
    <name evidence="7" type="ORF">GOP47_0025115</name>
</gene>
<evidence type="ECO:0000259" key="6">
    <source>
        <dbReference type="PROSITE" id="PS50089"/>
    </source>
</evidence>
<accession>A0A9D4U3J1</accession>
<sequence>MARLGKRQRARRRSIHCKQQHEKDMAVAALHLNMQTVDEAAVQKMAMAAPPAFTTVMKSHEGLKAADAGTMKRMEDVALKKMATADAALRRIGVNDGNTTAATVAPDEEALARLRAMAMRLLERIEDIAEANMVGGQGGLGAWERGLISEAWRLKRKVARLQESKRALKRQVREAQEAAQKHHQELQEKTLCMICHDLPRDTFVLPCLHFLYCFSCLSKHTSSNNSCPSCRRSILGLCKASSLSNP</sequence>
<dbReference type="SMART" id="SM00184">
    <property type="entry name" value="RING"/>
    <property type="match status" value="1"/>
</dbReference>
<dbReference type="PANTHER" id="PTHR12183:SF32">
    <property type="entry name" value="MITOCHONDRIAL E3 UBIQUITIN PROTEIN LIGASE 1"/>
    <property type="match status" value="1"/>
</dbReference>
<evidence type="ECO:0000313" key="8">
    <source>
        <dbReference type="Proteomes" id="UP000886520"/>
    </source>
</evidence>
<dbReference type="GO" id="GO:0008270">
    <property type="term" value="F:zinc ion binding"/>
    <property type="evidence" value="ECO:0007669"/>
    <property type="project" value="UniProtKB-KW"/>
</dbReference>
<name>A0A9D4U3J1_ADICA</name>
<feature type="coiled-coil region" evidence="5">
    <location>
        <begin position="111"/>
        <end position="189"/>
    </location>
</feature>
<dbReference type="PROSITE" id="PS50089">
    <property type="entry name" value="ZF_RING_2"/>
    <property type="match status" value="1"/>
</dbReference>
<keyword evidence="5" id="KW-0175">Coiled coil</keyword>
<evidence type="ECO:0000256" key="4">
    <source>
        <dbReference type="PROSITE-ProRule" id="PRU00175"/>
    </source>
</evidence>
<reference evidence="7" key="1">
    <citation type="submission" date="2021-01" db="EMBL/GenBank/DDBJ databases">
        <title>Adiantum capillus-veneris genome.</title>
        <authorList>
            <person name="Fang Y."/>
            <person name="Liao Q."/>
        </authorList>
    </citation>
    <scope>NUCLEOTIDE SEQUENCE</scope>
    <source>
        <strain evidence="7">H3</strain>
        <tissue evidence="7">Leaf</tissue>
    </source>
</reference>
<dbReference type="PANTHER" id="PTHR12183">
    <property type="entry name" value="MITOCHONDRIAL UBIQUITIN LIGASE ACTIVATOR OF NFKB 1"/>
    <property type="match status" value="1"/>
</dbReference>
<proteinExistence type="predicted"/>
<keyword evidence="3" id="KW-0862">Zinc</keyword>
<dbReference type="Proteomes" id="UP000886520">
    <property type="component" value="Chromosome 24"/>
</dbReference>
<protein>
    <recommendedName>
        <fullName evidence="6">RING-type domain-containing protein</fullName>
    </recommendedName>
</protein>
<keyword evidence="1" id="KW-0479">Metal-binding</keyword>
<dbReference type="GO" id="GO:0004842">
    <property type="term" value="F:ubiquitin-protein transferase activity"/>
    <property type="evidence" value="ECO:0007669"/>
    <property type="project" value="TreeGrafter"/>
</dbReference>
<evidence type="ECO:0000313" key="7">
    <source>
        <dbReference type="EMBL" id="KAI5060695.1"/>
    </source>
</evidence>
<evidence type="ECO:0000256" key="3">
    <source>
        <dbReference type="ARBA" id="ARBA00022833"/>
    </source>
</evidence>